<sequence>MAQKNPSFQEAANGNNNSSSEELSSFLESGIFRLDDGSRVVFVDPVRLLNRSYSRFRVSPSGYYSRSFKSRSKVRSIGEEEEEGIGDDAERRGKKKKRKRKSRELNEREICAEIRHQELRPLLLKAYNSLLTVSNLLSCLPNIVEYEDGYSNSGREEHNFVELGNLCQAPHYEISLCFNKGVIEEAEDSWPVRVGEWTIVPLFDNLIGNETTEDVEAEFLNSKYILPPRSSFYMSDLRRVRDLVPVHSDHGFNLIVIDPPWENGSVYQKAVYPTLPNRYFLYLPVKQLAHTAGALVVLWMTNREKLRLFVEKELFPTWGVTNVTTHYWLKVKPDGSLISELDLFHHRPYESLVVGYVNVKSAEFESTPSFTYMQDNQVFISIPGSHSRKPPLAKLLLDHVPGRKPAKCIELFARELVGGWMSWGNEPLRFQDSRYFIRK</sequence>
<dbReference type="Pfam" id="PF05063">
    <property type="entry name" value="MT-A70"/>
    <property type="match status" value="1"/>
</dbReference>
<name>A0AAX6FAF8_IRIPA</name>
<accession>A0AAX6FAF8</accession>
<evidence type="ECO:0000313" key="4">
    <source>
        <dbReference type="EMBL" id="KAJ6812905.1"/>
    </source>
</evidence>
<proteinExistence type="inferred from homology"/>
<dbReference type="InterPro" id="IPR007757">
    <property type="entry name" value="MT-A70-like"/>
</dbReference>
<evidence type="ECO:0000313" key="3">
    <source>
        <dbReference type="EMBL" id="KAJ6808381.1"/>
    </source>
</evidence>
<reference evidence="4" key="1">
    <citation type="journal article" date="2023" name="GigaByte">
        <title>Genome assembly of the bearded iris, Iris pallida Lam.</title>
        <authorList>
            <person name="Bruccoleri R.E."/>
            <person name="Oakeley E.J."/>
            <person name="Faust A.M.E."/>
            <person name="Altorfer M."/>
            <person name="Dessus-Babus S."/>
            <person name="Burckhardt D."/>
            <person name="Oertli M."/>
            <person name="Naumann U."/>
            <person name="Petersen F."/>
            <person name="Wong J."/>
        </authorList>
    </citation>
    <scope>NUCLEOTIDE SEQUENCE</scope>
    <source>
        <strain evidence="4">GSM-AAB239-AS_SAM_17_03QT</strain>
    </source>
</reference>
<gene>
    <name evidence="4" type="ORF">M6B38_146215</name>
    <name evidence="3" type="ORF">M6B38_166735</name>
</gene>
<dbReference type="EMBL" id="JANAVB010030817">
    <property type="protein sequence ID" value="KAJ6812905.1"/>
    <property type="molecule type" value="Genomic_DNA"/>
</dbReference>
<evidence type="ECO:0000256" key="1">
    <source>
        <dbReference type="PROSITE-ProRule" id="PRU00489"/>
    </source>
</evidence>
<keyword evidence="4" id="KW-0808">Transferase</keyword>
<dbReference type="PANTHER" id="PTHR12829:SF4">
    <property type="entry name" value="N(6)-ADENINE-SPECIFIC METHYLTRANSFERASE METTL4"/>
    <property type="match status" value="1"/>
</dbReference>
<dbReference type="Proteomes" id="UP001140949">
    <property type="component" value="Unassembled WGS sequence"/>
</dbReference>
<keyword evidence="5" id="KW-1185">Reference proteome</keyword>
<dbReference type="EMBL" id="JANAVB010033417">
    <property type="protein sequence ID" value="KAJ6808381.1"/>
    <property type="molecule type" value="Genomic_DNA"/>
</dbReference>
<evidence type="ECO:0000256" key="2">
    <source>
        <dbReference type="SAM" id="MobiDB-lite"/>
    </source>
</evidence>
<keyword evidence="4" id="KW-0489">Methyltransferase</keyword>
<feature type="compositionally biased region" description="Low complexity" evidence="2">
    <location>
        <begin position="10"/>
        <end position="22"/>
    </location>
</feature>
<evidence type="ECO:0000313" key="5">
    <source>
        <dbReference type="Proteomes" id="UP001140949"/>
    </source>
</evidence>
<dbReference type="GO" id="GO:0032259">
    <property type="term" value="P:methylation"/>
    <property type="evidence" value="ECO:0007669"/>
    <property type="project" value="UniProtKB-KW"/>
</dbReference>
<comment type="similarity">
    <text evidence="1">Belongs to the MT-A70-like family.</text>
</comment>
<dbReference type="PROSITE" id="PS51143">
    <property type="entry name" value="MT_A70"/>
    <property type="match status" value="1"/>
</dbReference>
<reference evidence="4" key="2">
    <citation type="submission" date="2023-04" db="EMBL/GenBank/DDBJ databases">
        <authorList>
            <person name="Bruccoleri R.E."/>
            <person name="Oakeley E.J."/>
            <person name="Faust A.-M."/>
            <person name="Dessus-Babus S."/>
            <person name="Altorfer M."/>
            <person name="Burckhardt D."/>
            <person name="Oertli M."/>
            <person name="Naumann U."/>
            <person name="Petersen F."/>
            <person name="Wong J."/>
        </authorList>
    </citation>
    <scope>NUCLEOTIDE SEQUENCE</scope>
    <source>
        <strain evidence="4">GSM-AAB239-AS_SAM_17_03QT</strain>
        <tissue evidence="4">Leaf</tissue>
    </source>
</reference>
<organism evidence="4 5">
    <name type="scientific">Iris pallida</name>
    <name type="common">Sweet iris</name>
    <dbReference type="NCBI Taxonomy" id="29817"/>
    <lineage>
        <taxon>Eukaryota</taxon>
        <taxon>Viridiplantae</taxon>
        <taxon>Streptophyta</taxon>
        <taxon>Embryophyta</taxon>
        <taxon>Tracheophyta</taxon>
        <taxon>Spermatophyta</taxon>
        <taxon>Magnoliopsida</taxon>
        <taxon>Liliopsida</taxon>
        <taxon>Asparagales</taxon>
        <taxon>Iridaceae</taxon>
        <taxon>Iridoideae</taxon>
        <taxon>Irideae</taxon>
        <taxon>Iris</taxon>
    </lineage>
</organism>
<feature type="region of interest" description="Disordered" evidence="2">
    <location>
        <begin position="1"/>
        <end position="22"/>
    </location>
</feature>
<protein>
    <submittedName>
        <fullName evidence="4">Methyltransferase-like protein 2</fullName>
    </submittedName>
</protein>
<feature type="region of interest" description="Disordered" evidence="2">
    <location>
        <begin position="76"/>
        <end position="100"/>
    </location>
</feature>
<dbReference type="GO" id="GO:0005634">
    <property type="term" value="C:nucleus"/>
    <property type="evidence" value="ECO:0007669"/>
    <property type="project" value="TreeGrafter"/>
</dbReference>
<dbReference type="GO" id="GO:0008168">
    <property type="term" value="F:methyltransferase activity"/>
    <property type="evidence" value="ECO:0007669"/>
    <property type="project" value="UniProtKB-KW"/>
</dbReference>
<comment type="caution">
    <text evidence="4">The sequence shown here is derived from an EMBL/GenBank/DDBJ whole genome shotgun (WGS) entry which is preliminary data.</text>
</comment>
<dbReference type="PANTHER" id="PTHR12829">
    <property type="entry name" value="N6-ADENOSINE-METHYLTRANSFERASE"/>
    <property type="match status" value="1"/>
</dbReference>
<dbReference type="AlphaFoldDB" id="A0AAX6FAF8"/>